<feature type="signal peptide" evidence="2">
    <location>
        <begin position="1"/>
        <end position="20"/>
    </location>
</feature>
<accession>A0A2A6BPG0</accession>
<organism evidence="3 4">
    <name type="scientific">Pristionchus pacificus</name>
    <name type="common">Parasitic nematode worm</name>
    <dbReference type="NCBI Taxonomy" id="54126"/>
    <lineage>
        <taxon>Eukaryota</taxon>
        <taxon>Metazoa</taxon>
        <taxon>Ecdysozoa</taxon>
        <taxon>Nematoda</taxon>
        <taxon>Chromadorea</taxon>
        <taxon>Rhabditida</taxon>
        <taxon>Rhabditina</taxon>
        <taxon>Diplogasteromorpha</taxon>
        <taxon>Diplogasteroidea</taxon>
        <taxon>Neodiplogasteridae</taxon>
        <taxon>Pristionchus</taxon>
    </lineage>
</organism>
<name>A0A2A6BPG0_PRIPA</name>
<dbReference type="EnsemblMetazoa" id="PPA36815.1">
    <property type="protein sequence ID" value="PPA36815.1"/>
    <property type="gene ID" value="WBGene00275184"/>
</dbReference>
<evidence type="ECO:0000256" key="1">
    <source>
        <dbReference type="SAM" id="MobiDB-lite"/>
    </source>
</evidence>
<sequence>MGRSFPPLIGLLLLLPSLFGLLIFETFYPIEPCHPKKVCVNFVHDECENSTRNSDRFANSFHSAMIWEQPGKCKLEYTNTMYAAVEFELHDLYTWSVLVTSYRYPVEIGFSFANATIKFYNDTTAEFEWFSRGVREWFSRLWKARNTGKYRISLIPALVYGRVETGRWHYNLERRLFNISADGEKLITILGGPGMLYTSKVLEKDEYFNPKELELSDKRFLEKLEENTFCNFSEIIEKCYDNCDQLKDVNKTVYCSSQMWYHNPSRPVTVLSLRDWKKVEAIECRMGSWWLGDSNTMVDYSLEVQCSKDEPAKMTATTKQILGTRIWHWRTATPPDDWPKDSTKRSSESTKKDNKSEYFFKKSDKHAKSTDREGKNTDRHTKSSTRAVGRSPDSPGTPSPKGAGAAAIRRPKLLQEPKGAENAARPPLPEGFVSESLA</sequence>
<dbReference type="AlphaFoldDB" id="A0A2A6BPG0"/>
<feature type="chain" id="PRO_5043534259" evidence="2">
    <location>
        <begin position="21"/>
        <end position="438"/>
    </location>
</feature>
<reference evidence="3" key="2">
    <citation type="submission" date="2022-06" db="UniProtKB">
        <authorList>
            <consortium name="EnsemblMetazoa"/>
        </authorList>
    </citation>
    <scope>IDENTIFICATION</scope>
    <source>
        <strain evidence="3">PS312</strain>
    </source>
</reference>
<keyword evidence="2" id="KW-0732">Signal</keyword>
<gene>
    <name evidence="3" type="primary">WBGene00275184</name>
</gene>
<evidence type="ECO:0000313" key="3">
    <source>
        <dbReference type="EnsemblMetazoa" id="PPA36815.1"/>
    </source>
</evidence>
<feature type="region of interest" description="Disordered" evidence="1">
    <location>
        <begin position="332"/>
        <end position="438"/>
    </location>
</feature>
<keyword evidence="4" id="KW-1185">Reference proteome</keyword>
<protein>
    <submittedName>
        <fullName evidence="3">Uncharacterized protein</fullName>
    </submittedName>
</protein>
<accession>A0A8R1UNL3</accession>
<evidence type="ECO:0000313" key="4">
    <source>
        <dbReference type="Proteomes" id="UP000005239"/>
    </source>
</evidence>
<proteinExistence type="predicted"/>
<reference evidence="4" key="1">
    <citation type="journal article" date="2008" name="Nat. Genet.">
        <title>The Pristionchus pacificus genome provides a unique perspective on nematode lifestyle and parasitism.</title>
        <authorList>
            <person name="Dieterich C."/>
            <person name="Clifton S.W."/>
            <person name="Schuster L.N."/>
            <person name="Chinwalla A."/>
            <person name="Delehaunty K."/>
            <person name="Dinkelacker I."/>
            <person name="Fulton L."/>
            <person name="Fulton R."/>
            <person name="Godfrey J."/>
            <person name="Minx P."/>
            <person name="Mitreva M."/>
            <person name="Roeseler W."/>
            <person name="Tian H."/>
            <person name="Witte H."/>
            <person name="Yang S.P."/>
            <person name="Wilson R.K."/>
            <person name="Sommer R.J."/>
        </authorList>
    </citation>
    <scope>NUCLEOTIDE SEQUENCE [LARGE SCALE GENOMIC DNA]</scope>
    <source>
        <strain evidence="4">PS312</strain>
    </source>
</reference>
<evidence type="ECO:0000256" key="2">
    <source>
        <dbReference type="SAM" id="SignalP"/>
    </source>
</evidence>
<feature type="compositionally biased region" description="Basic and acidic residues" evidence="1">
    <location>
        <begin position="337"/>
        <end position="381"/>
    </location>
</feature>
<dbReference type="Proteomes" id="UP000005239">
    <property type="component" value="Unassembled WGS sequence"/>
</dbReference>